<protein>
    <submittedName>
        <fullName evidence="1">Uncharacterized protein</fullName>
    </submittedName>
</protein>
<name>A0AAN7DJX4_9FUNG</name>
<proteinExistence type="predicted"/>
<gene>
    <name evidence="1" type="ORF">ATC70_001720</name>
</gene>
<accession>A0AAN7DJX4</accession>
<dbReference type="AlphaFoldDB" id="A0AAN7DJX4"/>
<evidence type="ECO:0000313" key="1">
    <source>
        <dbReference type="EMBL" id="KAK4518367.1"/>
    </source>
</evidence>
<dbReference type="Proteomes" id="UP001304243">
    <property type="component" value="Unassembled WGS sequence"/>
</dbReference>
<dbReference type="EMBL" id="JASEJX010000013">
    <property type="protein sequence ID" value="KAK4518367.1"/>
    <property type="molecule type" value="Genomic_DNA"/>
</dbReference>
<evidence type="ECO:0000313" key="2">
    <source>
        <dbReference type="Proteomes" id="UP001304243"/>
    </source>
</evidence>
<comment type="caution">
    <text evidence="1">The sequence shown here is derived from an EMBL/GenBank/DDBJ whole genome shotgun (WGS) entry which is preliminary data.</text>
</comment>
<organism evidence="1 2">
    <name type="scientific">Mucor velutinosus</name>
    <dbReference type="NCBI Taxonomy" id="708070"/>
    <lineage>
        <taxon>Eukaryota</taxon>
        <taxon>Fungi</taxon>
        <taxon>Fungi incertae sedis</taxon>
        <taxon>Mucoromycota</taxon>
        <taxon>Mucoromycotina</taxon>
        <taxon>Mucoromycetes</taxon>
        <taxon>Mucorales</taxon>
        <taxon>Mucorineae</taxon>
        <taxon>Mucoraceae</taxon>
        <taxon>Mucor</taxon>
    </lineage>
</organism>
<sequence>MKSRLSLITYGDIMQLFDDVDVPSIENEIGHYLQNYGDGEQFRSITVVEEDDDQNLVDVKNEAYKTHNLAFAEECCQRFYLCRIKKAIVLFLKKQKKIKSTLEIFISPREMAEGCAYKILKMVQLSNRLGRPIVIKPAAEIKQGSSKAPAIQKEKLALIDQIQPYGYYVEANFGCSNEIKMSLNQVIETTAEDGKLQRSTMSIMDSSYQTSDPQCKSTHEDAPTPVNSYKSFKSNLVDTIKYCIETGKTVIHDIDEVIYNNYAKPDCICNLAISHRFLMNLGILPYLKDIGDTLVTSLKTRALFGDYKIACLVVTGKFLSNLLQQYNTTYGEFMWTHLEAAIYSALRTKQLKTHLVMEKSIVIEDEVYDYQPLKLEKYRQVFSNYYFIKIVSNQKDDFRVYRDAGNHWVEVTSINEDATCWKNPILPMVENESCRSVCNEKFYFFINPKQTDRVHGDIGE</sequence>
<dbReference type="RefSeq" id="XP_064685033.1">
    <property type="nucleotide sequence ID" value="XM_064821113.1"/>
</dbReference>
<reference evidence="1 2" key="1">
    <citation type="submission" date="2022-11" db="EMBL/GenBank/DDBJ databases">
        <title>Mucor velutinosus strain NIH1002 WGS.</title>
        <authorList>
            <person name="Subramanian P."/>
            <person name="Mullikin J.C."/>
            <person name="Segre J.A."/>
            <person name="Zelazny A.M."/>
        </authorList>
    </citation>
    <scope>NUCLEOTIDE SEQUENCE [LARGE SCALE GENOMIC DNA]</scope>
    <source>
        <strain evidence="1 2">NIH1002</strain>
    </source>
</reference>
<keyword evidence="2" id="KW-1185">Reference proteome</keyword>
<dbReference type="GeneID" id="89945422"/>